<dbReference type="InterPro" id="IPR048147">
    <property type="entry name" value="CBO0543-like"/>
</dbReference>
<feature type="transmembrane region" description="Helical" evidence="1">
    <location>
        <begin position="28"/>
        <end position="44"/>
    </location>
</feature>
<dbReference type="AlphaFoldDB" id="A0A1S2LLR8"/>
<accession>A0A1S2LLR8</accession>
<keyword evidence="1" id="KW-1133">Transmembrane helix</keyword>
<sequence length="163" mass="18927">MIERIILIFGVTFGLFSFPTLFRKPGAHLWLPLFIINGIVNLIFDKILIETKQVKYPVRLLPKIFKINIIYDLLVCPYLSVWFSKATYSSDVKGLISKLILFGTPQAIYEIILERKTNSLKFIGKWKWFYSAFLVLIVKLISTGFLKILLRPSIKEEIELQGK</sequence>
<evidence type="ECO:0000256" key="1">
    <source>
        <dbReference type="SAM" id="Phobius"/>
    </source>
</evidence>
<name>A0A1S2LLR8_9BACI</name>
<keyword evidence="1" id="KW-0472">Membrane</keyword>
<organism evidence="2 3">
    <name type="scientific">Anaerobacillus arseniciselenatis</name>
    <dbReference type="NCBI Taxonomy" id="85682"/>
    <lineage>
        <taxon>Bacteria</taxon>
        <taxon>Bacillati</taxon>
        <taxon>Bacillota</taxon>
        <taxon>Bacilli</taxon>
        <taxon>Bacillales</taxon>
        <taxon>Bacillaceae</taxon>
        <taxon>Anaerobacillus</taxon>
    </lineage>
</organism>
<protein>
    <submittedName>
        <fullName evidence="2">Uncharacterized protein</fullName>
    </submittedName>
</protein>
<feature type="transmembrane region" description="Helical" evidence="1">
    <location>
        <begin position="64"/>
        <end position="83"/>
    </location>
</feature>
<gene>
    <name evidence="2" type="ORF">BKP35_10595</name>
</gene>
<feature type="transmembrane region" description="Helical" evidence="1">
    <location>
        <begin position="5"/>
        <end position="22"/>
    </location>
</feature>
<dbReference type="NCBIfam" id="NF041644">
    <property type="entry name" value="CBO0543_fam"/>
    <property type="match status" value="1"/>
</dbReference>
<keyword evidence="1" id="KW-0812">Transmembrane</keyword>
<dbReference type="OrthoDB" id="2622010at2"/>
<dbReference type="Proteomes" id="UP000180098">
    <property type="component" value="Unassembled WGS sequence"/>
</dbReference>
<dbReference type="EMBL" id="MLQQ01000019">
    <property type="protein sequence ID" value="OIJ12627.1"/>
    <property type="molecule type" value="Genomic_DNA"/>
</dbReference>
<reference evidence="2 3" key="1">
    <citation type="submission" date="2016-10" db="EMBL/GenBank/DDBJ databases">
        <title>Draft genome sequences of four alkaliphilic bacteria belonging to the Anaerobacillus genus.</title>
        <authorList>
            <person name="Bassil N.M."/>
            <person name="Lloyd J.R."/>
        </authorList>
    </citation>
    <scope>NUCLEOTIDE SEQUENCE [LARGE SCALE GENOMIC DNA]</scope>
    <source>
        <strain evidence="2 3">DSM 15340</strain>
    </source>
</reference>
<dbReference type="RefSeq" id="WP_071313325.1">
    <property type="nucleotide sequence ID" value="NZ_MLQQ01000019.1"/>
</dbReference>
<evidence type="ECO:0000313" key="3">
    <source>
        <dbReference type="Proteomes" id="UP000180098"/>
    </source>
</evidence>
<feature type="transmembrane region" description="Helical" evidence="1">
    <location>
        <begin position="128"/>
        <end position="150"/>
    </location>
</feature>
<evidence type="ECO:0000313" key="2">
    <source>
        <dbReference type="EMBL" id="OIJ12627.1"/>
    </source>
</evidence>
<comment type="caution">
    <text evidence="2">The sequence shown here is derived from an EMBL/GenBank/DDBJ whole genome shotgun (WGS) entry which is preliminary data.</text>
</comment>
<proteinExistence type="predicted"/>
<keyword evidence="3" id="KW-1185">Reference proteome</keyword>